<protein>
    <submittedName>
        <fullName evidence="1">XRE family transcriptional regulator</fullName>
    </submittedName>
</protein>
<sequence length="70" mass="8264">MKPIGVLIKEELDKQERSVSWFARKLSCDRSNIYRLFQKESIDTSLLTRISIVLGRDFFTDLSENVREKL</sequence>
<name>A0A9D2HUJ4_9BACE</name>
<gene>
    <name evidence="1" type="ORF">H9950_06250</name>
</gene>
<accession>A0A9D2HUJ4</accession>
<dbReference type="AlphaFoldDB" id="A0A9D2HUJ4"/>
<dbReference type="InterPro" id="IPR010982">
    <property type="entry name" value="Lambda_DNA-bd_dom_sf"/>
</dbReference>
<dbReference type="SUPFAM" id="SSF47413">
    <property type="entry name" value="lambda repressor-like DNA-binding domains"/>
    <property type="match status" value="1"/>
</dbReference>
<dbReference type="Proteomes" id="UP000823862">
    <property type="component" value="Unassembled WGS sequence"/>
</dbReference>
<organism evidence="1 2">
    <name type="scientific">Candidatus Bacteroides avicola</name>
    <dbReference type="NCBI Taxonomy" id="2838468"/>
    <lineage>
        <taxon>Bacteria</taxon>
        <taxon>Pseudomonadati</taxon>
        <taxon>Bacteroidota</taxon>
        <taxon>Bacteroidia</taxon>
        <taxon>Bacteroidales</taxon>
        <taxon>Bacteroidaceae</taxon>
        <taxon>Bacteroides</taxon>
    </lineage>
</organism>
<reference evidence="1" key="2">
    <citation type="submission" date="2021-04" db="EMBL/GenBank/DDBJ databases">
        <authorList>
            <person name="Gilroy R."/>
        </authorList>
    </citation>
    <scope>NUCLEOTIDE SEQUENCE</scope>
    <source>
        <strain evidence="1">ChiHjej12B11-9795</strain>
    </source>
</reference>
<evidence type="ECO:0000313" key="2">
    <source>
        <dbReference type="Proteomes" id="UP000823862"/>
    </source>
</evidence>
<reference evidence="1" key="1">
    <citation type="journal article" date="2021" name="PeerJ">
        <title>Extensive microbial diversity within the chicken gut microbiome revealed by metagenomics and culture.</title>
        <authorList>
            <person name="Gilroy R."/>
            <person name="Ravi A."/>
            <person name="Getino M."/>
            <person name="Pursley I."/>
            <person name="Horton D.L."/>
            <person name="Alikhan N.F."/>
            <person name="Baker D."/>
            <person name="Gharbi K."/>
            <person name="Hall N."/>
            <person name="Watson M."/>
            <person name="Adriaenssens E.M."/>
            <person name="Foster-Nyarko E."/>
            <person name="Jarju S."/>
            <person name="Secka A."/>
            <person name="Antonio M."/>
            <person name="Oren A."/>
            <person name="Chaudhuri R.R."/>
            <person name="La Ragione R."/>
            <person name="Hildebrand F."/>
            <person name="Pallen M.J."/>
        </authorList>
    </citation>
    <scope>NUCLEOTIDE SEQUENCE</scope>
    <source>
        <strain evidence="1">ChiHjej12B11-9795</strain>
    </source>
</reference>
<comment type="caution">
    <text evidence="1">The sequence shown here is derived from an EMBL/GenBank/DDBJ whole genome shotgun (WGS) entry which is preliminary data.</text>
</comment>
<dbReference type="GO" id="GO:0003677">
    <property type="term" value="F:DNA binding"/>
    <property type="evidence" value="ECO:0007669"/>
    <property type="project" value="InterPro"/>
</dbReference>
<dbReference type="EMBL" id="DWZI01000035">
    <property type="protein sequence ID" value="HJA85780.1"/>
    <property type="molecule type" value="Genomic_DNA"/>
</dbReference>
<dbReference type="Gene3D" id="1.10.260.40">
    <property type="entry name" value="lambda repressor-like DNA-binding domains"/>
    <property type="match status" value="1"/>
</dbReference>
<proteinExistence type="predicted"/>
<evidence type="ECO:0000313" key="1">
    <source>
        <dbReference type="EMBL" id="HJA85780.1"/>
    </source>
</evidence>